<comment type="caution">
    <text evidence="1">The sequence shown here is derived from an EMBL/GenBank/DDBJ whole genome shotgun (WGS) entry which is preliminary data.</text>
</comment>
<protein>
    <submittedName>
        <fullName evidence="1">Uncharacterized protein</fullName>
    </submittedName>
</protein>
<reference evidence="1 2" key="1">
    <citation type="submission" date="2018-05" db="EMBL/GenBank/DDBJ databases">
        <title>genome sequencing of Nitrosopumilus sp. NM25.</title>
        <authorList>
            <person name="Mori K."/>
            <person name="Nakagawa T."/>
        </authorList>
    </citation>
    <scope>NUCLEOTIDE SEQUENCE [LARGE SCALE GENOMIC DNA]</scope>
    <source>
        <strain evidence="1 2">NM25</strain>
    </source>
</reference>
<evidence type="ECO:0000313" key="2">
    <source>
        <dbReference type="Proteomes" id="UP000245829"/>
    </source>
</evidence>
<dbReference type="GeneID" id="76208871"/>
<keyword evidence="2" id="KW-1185">Reference proteome</keyword>
<dbReference type="AlphaFoldDB" id="A0A2S2KQS6"/>
<dbReference type="EMBL" id="BGKI01000004">
    <property type="protein sequence ID" value="GBH34013.1"/>
    <property type="molecule type" value="Genomic_DNA"/>
</dbReference>
<proteinExistence type="predicted"/>
<name>A0A2S2KQS6_9ARCH</name>
<sequence>MPLDDPTFGNLQNYKLYLRPNAHAHYGHPDQKKSSLSKHQQNVQRLLKVMSVNESSTTWDLAKISIPDDITKLREREKIYRRLLVGRKDKGKHSDGILNLGLAIKDGKSLKTGIADKYRLSLYGILYCIDVLDLSNNEIDKIAKKYSKVLPKVFGKWDYLKTKVGERVYGIKLLANGLLADNPQIQVKSEIPFYELMSYVHLKYQRNFENISEENLAEQISYWFYVNLLYRPMGNNNDTGIESLNPIFQDDPELKKWFLIFFRDSIKYYHERYAVLKKSKIN</sequence>
<dbReference type="Proteomes" id="UP000245829">
    <property type="component" value="Unassembled WGS sequence"/>
</dbReference>
<gene>
    <name evidence="1" type="ORF">NZNM25_08040</name>
</gene>
<accession>A0A2S2KQS6</accession>
<dbReference type="OrthoDB" id="11066at2157"/>
<organism evidence="1 2">
    <name type="scientific">Nitrosopumilus zosterae</name>
    <dbReference type="NCBI Taxonomy" id="718286"/>
    <lineage>
        <taxon>Archaea</taxon>
        <taxon>Nitrososphaerota</taxon>
        <taxon>Nitrososphaeria</taxon>
        <taxon>Nitrosopumilales</taxon>
        <taxon>Nitrosopumilaceae</taxon>
        <taxon>Nitrosopumilus</taxon>
    </lineage>
</organism>
<evidence type="ECO:0000313" key="1">
    <source>
        <dbReference type="EMBL" id="GBH34013.1"/>
    </source>
</evidence>
<dbReference type="RefSeq" id="WP_109876658.1">
    <property type="nucleotide sequence ID" value="NZ_AP026695.1"/>
</dbReference>